<evidence type="ECO:0000313" key="1">
    <source>
        <dbReference type="EMBL" id="MBD8001139.1"/>
    </source>
</evidence>
<gene>
    <name evidence="1" type="ORF">H9626_02755</name>
</gene>
<evidence type="ECO:0000313" key="2">
    <source>
        <dbReference type="Proteomes" id="UP000616346"/>
    </source>
</evidence>
<organism evidence="1 2">
    <name type="scientific">Phocaeicola faecium</name>
    <dbReference type="NCBI Taxonomy" id="2762213"/>
    <lineage>
        <taxon>Bacteria</taxon>
        <taxon>Pseudomonadati</taxon>
        <taxon>Bacteroidota</taxon>
        <taxon>Bacteroidia</taxon>
        <taxon>Bacteroidales</taxon>
        <taxon>Bacteroidaceae</taxon>
        <taxon>Phocaeicola</taxon>
    </lineage>
</organism>
<comment type="caution">
    <text evidence="1">The sequence shown here is derived from an EMBL/GenBank/DDBJ whole genome shotgun (WGS) entry which is preliminary data.</text>
</comment>
<dbReference type="Proteomes" id="UP000616346">
    <property type="component" value="Unassembled WGS sequence"/>
</dbReference>
<keyword evidence="2" id="KW-1185">Reference proteome</keyword>
<proteinExistence type="predicted"/>
<reference evidence="1 2" key="1">
    <citation type="submission" date="2020-08" db="EMBL/GenBank/DDBJ databases">
        <title>A Genomic Blueprint of the Chicken Gut Microbiome.</title>
        <authorList>
            <person name="Gilroy R."/>
            <person name="Ravi A."/>
            <person name="Getino M."/>
            <person name="Pursley I."/>
            <person name="Horton D.L."/>
            <person name="Alikhan N.-F."/>
            <person name="Baker D."/>
            <person name="Gharbi K."/>
            <person name="Hall N."/>
            <person name="Watson M."/>
            <person name="Adriaenssens E.M."/>
            <person name="Foster-Nyarko E."/>
            <person name="Jarju S."/>
            <person name="Secka A."/>
            <person name="Antonio M."/>
            <person name="Oren A."/>
            <person name="Chaudhuri R."/>
            <person name="La Ragione R.M."/>
            <person name="Hildebrand F."/>
            <person name="Pallen M.J."/>
        </authorList>
    </citation>
    <scope>NUCLEOTIDE SEQUENCE [LARGE SCALE GENOMIC DNA]</scope>
    <source>
        <strain evidence="1 2">Sa1YUN3</strain>
    </source>
</reference>
<sequence>MKTQLRNWTLLLVVTLLAVACSTEKKQYVNVIPADASLVASFNMRQMIEKCALSEADTKQLQDEIGKAIKNEMAGNDVDLINKIMANPSESGIDWRENLYVFAMPGGNITGIVVAVSDKSKLEEAMNVLVSQNACKPFKDGAGFSYTTVEEQSLIAYNETTLLVLLSQVSEEVETLESKADEWLNASENTYAETESFKKLVEIGGDIALIASTDILPQQYLSMVKMSLPEQIDLKNIKSAVAVRFEQGKMIMDAENFYTDKTVESMVKEQMKIYAGKVDDTFMEKYPNDAMLWMGINLNGKELYTYLLNNNVLGTKLKSGSLPIDVEKMVSAIDGQVALGIGSDASIPSIGLYAEVNNDDFLQDLSQWKPILDLQKISYGVEDGVFYLTNQKEVSAENSLKKAPWAREADGKLFFMMIDFRSWGGLLASQTRGVEGAVIKMLSEYIDYVTVSADDATHSSLTFIMRDKEKNVLEQWVNAVKKMNGMNE</sequence>
<name>A0ABR8V8Q0_9BACT</name>
<dbReference type="PROSITE" id="PS51257">
    <property type="entry name" value="PROKAR_LIPOPROTEIN"/>
    <property type="match status" value="1"/>
</dbReference>
<protein>
    <submittedName>
        <fullName evidence="1">DUF4836 family protein</fullName>
    </submittedName>
</protein>
<dbReference type="Pfam" id="PF16120">
    <property type="entry name" value="DUF4836"/>
    <property type="match status" value="1"/>
</dbReference>
<accession>A0ABR8V8Q0</accession>
<dbReference type="RefSeq" id="WP_191709505.1">
    <property type="nucleotide sequence ID" value="NZ_JACSPQ010000001.1"/>
</dbReference>
<dbReference type="InterPro" id="IPR032276">
    <property type="entry name" value="DUF4836"/>
</dbReference>
<dbReference type="EMBL" id="JACSPQ010000001">
    <property type="protein sequence ID" value="MBD8001139.1"/>
    <property type="molecule type" value="Genomic_DNA"/>
</dbReference>